<protein>
    <submittedName>
        <fullName evidence="1">Carbohydrate esterase family 4 protein</fullName>
    </submittedName>
</protein>
<keyword evidence="2" id="KW-1185">Reference proteome</keyword>
<accession>A0ACC0UJY0</accession>
<name>A0ACC0UJY0_9AGAM</name>
<reference evidence="1" key="1">
    <citation type="submission" date="2021-03" db="EMBL/GenBank/DDBJ databases">
        <title>Evolutionary priming and transition to the ectomycorrhizal habit in an iconic lineage of mushroom-forming fungi: is preadaptation a requirement?</title>
        <authorList>
            <consortium name="DOE Joint Genome Institute"/>
            <person name="Looney B.P."/>
            <person name="Miyauchi S."/>
            <person name="Morin E."/>
            <person name="Drula E."/>
            <person name="Courty P.E."/>
            <person name="Chicoki N."/>
            <person name="Fauchery L."/>
            <person name="Kohler A."/>
            <person name="Kuo A."/>
            <person name="LaButti K."/>
            <person name="Pangilinan J."/>
            <person name="Lipzen A."/>
            <person name="Riley R."/>
            <person name="Andreopoulos W."/>
            <person name="He G."/>
            <person name="Johnson J."/>
            <person name="Barry K.W."/>
            <person name="Grigoriev I.V."/>
            <person name="Nagy L."/>
            <person name="Hibbett D."/>
            <person name="Henrissat B."/>
            <person name="Matheny P.B."/>
            <person name="Labbe J."/>
            <person name="Martin A.F."/>
        </authorList>
    </citation>
    <scope>NUCLEOTIDE SEQUENCE</scope>
    <source>
        <strain evidence="1">BPL698</strain>
    </source>
</reference>
<gene>
    <name evidence="1" type="ORF">F5148DRAFT_1280171</name>
</gene>
<evidence type="ECO:0000313" key="2">
    <source>
        <dbReference type="Proteomes" id="UP001207468"/>
    </source>
</evidence>
<dbReference type="EMBL" id="JAGFNK010000014">
    <property type="protein sequence ID" value="KAI9511948.1"/>
    <property type="molecule type" value="Genomic_DNA"/>
</dbReference>
<proteinExistence type="predicted"/>
<dbReference type="Proteomes" id="UP001207468">
    <property type="component" value="Unassembled WGS sequence"/>
</dbReference>
<sequence>MNLRTFKLLAAFLAIPVLAQDHSSEQSEAQITDPNAECTPYSYPPSAQYRSSFPTVWQPATLLASDAPGQALWSKIAGSIPNIPPKGQLNGSTINETYDIVNDPDCWWTAKHCVTPKLAGLPPDVFNIPEPKSMGYGFDDGPNCTHNVFYNYLASQNQKATMFYIGSNVLDWPLEAQRALADGHEICVHTWSHRYMTAFASQDAFAELWYSMQAIKVVTGVTPTCWRPPYGDVDDRIRAIANALGLQTILWQYDSNDWRVGLNNVTAADVDNAYRLFINNSTTGLFNNVGSILLTHELNNFTMQEAINFYPQLKSSFSYLVPVGVALNKTQPYKETNYSLPTFQQYISGQVTVAGNISNSATGPSTGSSSSSSSSSTPSSSSSPSNKNSSVSTAKAFSTCWTFLSAAAMLLFGLGL</sequence>
<comment type="caution">
    <text evidence="1">The sequence shown here is derived from an EMBL/GenBank/DDBJ whole genome shotgun (WGS) entry which is preliminary data.</text>
</comment>
<organism evidence="1 2">
    <name type="scientific">Russula earlei</name>
    <dbReference type="NCBI Taxonomy" id="71964"/>
    <lineage>
        <taxon>Eukaryota</taxon>
        <taxon>Fungi</taxon>
        <taxon>Dikarya</taxon>
        <taxon>Basidiomycota</taxon>
        <taxon>Agaricomycotina</taxon>
        <taxon>Agaricomycetes</taxon>
        <taxon>Russulales</taxon>
        <taxon>Russulaceae</taxon>
        <taxon>Russula</taxon>
    </lineage>
</organism>
<evidence type="ECO:0000313" key="1">
    <source>
        <dbReference type="EMBL" id="KAI9511948.1"/>
    </source>
</evidence>